<evidence type="ECO:0000313" key="1">
    <source>
        <dbReference type="EMBL" id="KKK91192.1"/>
    </source>
</evidence>
<organism evidence="1">
    <name type="scientific">marine sediment metagenome</name>
    <dbReference type="NCBI Taxonomy" id="412755"/>
    <lineage>
        <taxon>unclassified sequences</taxon>
        <taxon>metagenomes</taxon>
        <taxon>ecological metagenomes</taxon>
    </lineage>
</organism>
<proteinExistence type="predicted"/>
<evidence type="ECO:0008006" key="2">
    <source>
        <dbReference type="Google" id="ProtNLM"/>
    </source>
</evidence>
<accession>A0A0F8ZBK1</accession>
<reference evidence="1" key="1">
    <citation type="journal article" date="2015" name="Nature">
        <title>Complex archaea that bridge the gap between prokaryotes and eukaryotes.</title>
        <authorList>
            <person name="Spang A."/>
            <person name="Saw J.H."/>
            <person name="Jorgensen S.L."/>
            <person name="Zaremba-Niedzwiedzka K."/>
            <person name="Martijn J."/>
            <person name="Lind A.E."/>
            <person name="van Eijk R."/>
            <person name="Schleper C."/>
            <person name="Guy L."/>
            <person name="Ettema T.J."/>
        </authorList>
    </citation>
    <scope>NUCLEOTIDE SEQUENCE</scope>
</reference>
<protein>
    <recommendedName>
        <fullName evidence="2">DUF5131 family protein</fullName>
    </recommendedName>
</protein>
<name>A0A0F8ZBK1_9ZZZZ</name>
<dbReference type="AlphaFoldDB" id="A0A0F8ZBK1"/>
<sequence>MYGDARSIWNCFIGCYYGCEYCIPSFQCQMKRQKPVIDKNGKKRGCQDCYDYTPHFHEKRLTDPLPRTKGDEFIWACSSGDITFAKPVWIERILMRIRELPNKTFFFQTKNPIIFQKYNFPDNVLLGITLESNRNYNDVSKAPRPYQRYADFLELNSPRKVVTIEPILQFDLGSFVNWLKNLKPERVYIGYDTKNTGLLEPSLAQTKRLIQYLRQFTKVKLKFMKKLGANPNLNEWMEGKL</sequence>
<comment type="caution">
    <text evidence="1">The sequence shown here is derived from an EMBL/GenBank/DDBJ whole genome shotgun (WGS) entry which is preliminary data.</text>
</comment>
<dbReference type="EMBL" id="LAZR01048763">
    <property type="protein sequence ID" value="KKK91192.1"/>
    <property type="molecule type" value="Genomic_DNA"/>
</dbReference>
<gene>
    <name evidence="1" type="ORF">LCGC14_2715420</name>
</gene>